<keyword evidence="1" id="KW-0732">Signal</keyword>
<evidence type="ECO:0000313" key="2">
    <source>
        <dbReference type="EMBL" id="SPD74512.1"/>
    </source>
</evidence>
<evidence type="ECO:0008006" key="3">
    <source>
        <dbReference type="Google" id="ProtNLM"/>
    </source>
</evidence>
<sequence>MKDKIIFAIIQISVLMLSVCFAPANIASPSSLSVNINETLVDIQADGVLLFDVIKAITDKAEIKFESSDSLTELVSLDIRGESVEDCIRRLLGNRSFTLTFKKVGSNQFVPINLEVFGSNNVAVASPPSPSAPVENSPPPPQYETSKKYEWAWFKQAFGNTDKLLRQISATPVGAKGNGSYTRGIRVTDISKDSAFNQIGTKPPSTISRGVL</sequence>
<name>A0A445MYS4_9BACT</name>
<gene>
    <name evidence="2" type="ORF">PITCH_A2350001</name>
</gene>
<evidence type="ECO:0000256" key="1">
    <source>
        <dbReference type="SAM" id="SignalP"/>
    </source>
</evidence>
<dbReference type="EMBL" id="OJIN01000152">
    <property type="protein sequence ID" value="SPD74512.1"/>
    <property type="molecule type" value="Genomic_DNA"/>
</dbReference>
<protein>
    <recommendedName>
        <fullName evidence="3">Secretin/TonB short N-terminal domain-containing protein</fullName>
    </recommendedName>
</protein>
<reference evidence="2" key="1">
    <citation type="submission" date="2018-01" db="EMBL/GenBank/DDBJ databases">
        <authorList>
            <person name="Regsiter A."/>
            <person name="William W."/>
        </authorList>
    </citation>
    <scope>NUCLEOTIDE SEQUENCE</scope>
    <source>
        <strain evidence="2">TRIP AH-1</strain>
    </source>
</reference>
<proteinExistence type="predicted"/>
<feature type="signal peptide" evidence="1">
    <location>
        <begin position="1"/>
        <end position="26"/>
    </location>
</feature>
<accession>A0A445MYS4</accession>
<dbReference type="AlphaFoldDB" id="A0A445MYS4"/>
<organism evidence="2">
    <name type="scientific">uncultured Desulfobacterium sp</name>
    <dbReference type="NCBI Taxonomy" id="201089"/>
    <lineage>
        <taxon>Bacteria</taxon>
        <taxon>Pseudomonadati</taxon>
        <taxon>Thermodesulfobacteriota</taxon>
        <taxon>Desulfobacteria</taxon>
        <taxon>Desulfobacterales</taxon>
        <taxon>Desulfobacteriaceae</taxon>
        <taxon>Desulfobacterium</taxon>
        <taxon>environmental samples</taxon>
    </lineage>
</organism>
<feature type="chain" id="PRO_5019548617" description="Secretin/TonB short N-terminal domain-containing protein" evidence="1">
    <location>
        <begin position="27"/>
        <end position="212"/>
    </location>
</feature>